<dbReference type="RefSeq" id="WP_245898713.1">
    <property type="nucleotide sequence ID" value="NZ_PYAW01000002.1"/>
</dbReference>
<evidence type="ECO:0000256" key="5">
    <source>
        <dbReference type="ARBA" id="ARBA00023136"/>
    </source>
</evidence>
<dbReference type="EMBL" id="PYAW01000002">
    <property type="protein sequence ID" value="PSL48152.1"/>
    <property type="molecule type" value="Genomic_DNA"/>
</dbReference>
<comment type="caution">
    <text evidence="7">The sequence shown here is derived from an EMBL/GenBank/DDBJ whole genome shotgun (WGS) entry which is preliminary data.</text>
</comment>
<dbReference type="PANTHER" id="PTHR30341:SF0">
    <property type="entry name" value="NA(+)_H(+) ANTIPORTER NHAA"/>
    <property type="match status" value="1"/>
</dbReference>
<accession>A0A2P8HPM4</accession>
<keyword evidence="6" id="KW-0915">Sodium</keyword>
<keyword evidence="6" id="KW-0050">Antiport</keyword>
<comment type="catalytic activity">
    <reaction evidence="6">
        <text>Na(+)(in) + 2 H(+)(out) = Na(+)(out) + 2 H(+)(in)</text>
        <dbReference type="Rhea" id="RHEA:29251"/>
        <dbReference type="ChEBI" id="CHEBI:15378"/>
        <dbReference type="ChEBI" id="CHEBI:29101"/>
    </reaction>
</comment>
<feature type="transmembrane region" description="Helical" evidence="6">
    <location>
        <begin position="77"/>
        <end position="93"/>
    </location>
</feature>
<comment type="subcellular location">
    <subcellularLocation>
        <location evidence="1">Cell inner membrane</location>
        <topology evidence="1">Multi-pass membrane protein</topology>
    </subcellularLocation>
    <subcellularLocation>
        <location evidence="6">Cell membrane</location>
        <topology evidence="6">Multi-pass membrane protein</topology>
    </subcellularLocation>
</comment>
<evidence type="ECO:0000256" key="2">
    <source>
        <dbReference type="ARBA" id="ARBA00022475"/>
    </source>
</evidence>
<evidence type="ECO:0000256" key="1">
    <source>
        <dbReference type="ARBA" id="ARBA00004429"/>
    </source>
</evidence>
<keyword evidence="8" id="KW-1185">Reference proteome</keyword>
<feature type="transmembrane region" description="Helical" evidence="6">
    <location>
        <begin position="368"/>
        <end position="389"/>
    </location>
</feature>
<feature type="transmembrane region" description="Helical" evidence="6">
    <location>
        <begin position="171"/>
        <end position="193"/>
    </location>
</feature>
<proteinExistence type="inferred from homology"/>
<dbReference type="GO" id="GO:0005886">
    <property type="term" value="C:plasma membrane"/>
    <property type="evidence" value="ECO:0007669"/>
    <property type="project" value="UniProtKB-SubCell"/>
</dbReference>
<feature type="transmembrane region" description="Helical" evidence="6">
    <location>
        <begin position="26"/>
        <end position="46"/>
    </location>
</feature>
<dbReference type="HAMAP" id="MF_01844">
    <property type="entry name" value="NhaA"/>
    <property type="match status" value="1"/>
</dbReference>
<evidence type="ECO:0000256" key="6">
    <source>
        <dbReference type="HAMAP-Rule" id="MF_01844"/>
    </source>
</evidence>
<keyword evidence="6" id="KW-0406">Ion transport</keyword>
<keyword evidence="5 6" id="KW-0472">Membrane</keyword>
<gene>
    <name evidence="6" type="primary">nhaA</name>
    <name evidence="7" type="ORF">CLV51_1021014</name>
</gene>
<evidence type="ECO:0000313" key="8">
    <source>
        <dbReference type="Proteomes" id="UP000240971"/>
    </source>
</evidence>
<feature type="transmembrane region" description="Helical" evidence="6">
    <location>
        <begin position="223"/>
        <end position="254"/>
    </location>
</feature>
<name>A0A2P8HPM4_CHINA</name>
<sequence length="403" mass="44018">MIKGSIQIIRKTLLSPIHTFIKDSRAVGIVLIVCTIASMVLANAGVQENYVGFWNTLFDPAGGHHYQYHALHLPNSYLLWINDGMMVLFFFLVGMEIKREVTVGELSSFRKSILPVLAAIGGMLFPALIFTFFTKNSAYTEGWGIPMATDIAFSLGILSLLGRRVPVGLKIFLMALAIIDDLGAILTIAIFYTPHLEIKYLLIGGAVFLIPLLLNFFKVQRLIFYFIPGIILWYCLFNSGVHATIAGVLLAFCIPQEKISDLVHSLHHPVNFIIMPVFALANTAIQLPSDIWGVLHNNISYGVIAGLVIGKPLGIFTLSFVAVKLKLATLPSKSGWLQLLGVGLIAGIGFTMSIFIASLAYVERDIQIIAIISVIAASLIAGLAGFIFLRLQKPVGIVIVKLP</sequence>
<evidence type="ECO:0000256" key="3">
    <source>
        <dbReference type="ARBA" id="ARBA00022692"/>
    </source>
</evidence>
<dbReference type="GO" id="GO:0006885">
    <property type="term" value="P:regulation of pH"/>
    <property type="evidence" value="ECO:0007669"/>
    <property type="project" value="UniProtKB-UniRule"/>
</dbReference>
<protein>
    <recommendedName>
        <fullName evidence="6">Na(+)/H(+) antiporter NhaA</fullName>
    </recommendedName>
    <alternativeName>
        <fullName evidence="6">Sodium/proton antiporter NhaA</fullName>
    </alternativeName>
</protein>
<comment type="similarity">
    <text evidence="6">Belongs to the NhaA Na(+)/H(+) (TC 2.A.33) antiporter family.</text>
</comment>
<dbReference type="Pfam" id="PF06965">
    <property type="entry name" value="Na_H_antiport_1"/>
    <property type="match status" value="1"/>
</dbReference>
<dbReference type="InterPro" id="IPR023171">
    <property type="entry name" value="Na/H_antiporter_dom_sf"/>
</dbReference>
<reference evidence="7 8" key="1">
    <citation type="submission" date="2018-03" db="EMBL/GenBank/DDBJ databases">
        <title>Genomic Encyclopedia of Archaeal and Bacterial Type Strains, Phase II (KMG-II): from individual species to whole genera.</title>
        <authorList>
            <person name="Goeker M."/>
        </authorList>
    </citation>
    <scope>NUCLEOTIDE SEQUENCE [LARGE SCALE GENOMIC DNA]</scope>
    <source>
        <strain evidence="7 8">DSM 24859</strain>
    </source>
</reference>
<feature type="transmembrane region" description="Helical" evidence="6">
    <location>
        <begin position="113"/>
        <end position="133"/>
    </location>
</feature>
<organism evidence="7 8">
    <name type="scientific">Chitinophaga niastensis</name>
    <dbReference type="NCBI Taxonomy" id="536980"/>
    <lineage>
        <taxon>Bacteria</taxon>
        <taxon>Pseudomonadati</taxon>
        <taxon>Bacteroidota</taxon>
        <taxon>Chitinophagia</taxon>
        <taxon>Chitinophagales</taxon>
        <taxon>Chitinophagaceae</taxon>
        <taxon>Chitinophaga</taxon>
    </lineage>
</organism>
<dbReference type="GO" id="GO:0015385">
    <property type="term" value="F:sodium:proton antiporter activity"/>
    <property type="evidence" value="ECO:0007669"/>
    <property type="project" value="UniProtKB-UniRule"/>
</dbReference>
<keyword evidence="6" id="KW-0813">Transport</keyword>
<dbReference type="AlphaFoldDB" id="A0A2P8HPM4"/>
<feature type="transmembrane region" description="Helical" evidence="6">
    <location>
        <begin position="200"/>
        <end position="217"/>
    </location>
</feature>
<evidence type="ECO:0000256" key="4">
    <source>
        <dbReference type="ARBA" id="ARBA00022989"/>
    </source>
</evidence>
<feature type="transmembrane region" description="Helical" evidence="6">
    <location>
        <begin position="335"/>
        <end position="362"/>
    </location>
</feature>
<keyword evidence="2 6" id="KW-1003">Cell membrane</keyword>
<dbReference type="Proteomes" id="UP000240971">
    <property type="component" value="Unassembled WGS sequence"/>
</dbReference>
<keyword evidence="4 6" id="KW-1133">Transmembrane helix</keyword>
<evidence type="ECO:0000313" key="7">
    <source>
        <dbReference type="EMBL" id="PSL48152.1"/>
    </source>
</evidence>
<feature type="transmembrane region" description="Helical" evidence="6">
    <location>
        <begin position="266"/>
        <end position="287"/>
    </location>
</feature>
<dbReference type="NCBIfam" id="TIGR00773">
    <property type="entry name" value="NhaA"/>
    <property type="match status" value="1"/>
</dbReference>
<keyword evidence="6" id="KW-0739">Sodium transport</keyword>
<comment type="function">
    <text evidence="6">Na(+)/H(+) antiporter that extrudes sodium in exchange for external protons.</text>
</comment>
<feature type="transmembrane region" description="Helical" evidence="6">
    <location>
        <begin position="299"/>
        <end position="323"/>
    </location>
</feature>
<keyword evidence="3 6" id="KW-0812">Transmembrane</keyword>
<dbReference type="PANTHER" id="PTHR30341">
    <property type="entry name" value="SODIUM ION/PROTON ANTIPORTER NHAA-RELATED"/>
    <property type="match status" value="1"/>
</dbReference>
<dbReference type="Gene3D" id="1.20.1530.10">
    <property type="entry name" value="Na+/H+ antiporter like domain"/>
    <property type="match status" value="1"/>
</dbReference>
<dbReference type="InterPro" id="IPR004670">
    <property type="entry name" value="NhaA"/>
</dbReference>